<evidence type="ECO:0000313" key="8">
    <source>
        <dbReference type="Proteomes" id="UP000326611"/>
    </source>
</evidence>
<organism evidence="7 8">
    <name type="scientific">Pseudomonas fluorescens</name>
    <dbReference type="NCBI Taxonomy" id="294"/>
    <lineage>
        <taxon>Bacteria</taxon>
        <taxon>Pseudomonadati</taxon>
        <taxon>Pseudomonadota</taxon>
        <taxon>Gammaproteobacteria</taxon>
        <taxon>Pseudomonadales</taxon>
        <taxon>Pseudomonadaceae</taxon>
        <taxon>Pseudomonas</taxon>
    </lineage>
</organism>
<evidence type="ECO:0000259" key="6">
    <source>
        <dbReference type="Pfam" id="PF00345"/>
    </source>
</evidence>
<feature type="domain" description="Pili assembly chaperone N-terminal" evidence="6">
    <location>
        <begin position="43"/>
        <end position="160"/>
    </location>
</feature>
<protein>
    <submittedName>
        <fullName evidence="7">Putative fimbrial chaperone YraI</fullName>
    </submittedName>
</protein>
<dbReference type="InterPro" id="IPR050643">
    <property type="entry name" value="Periplasmic_pilus_chap"/>
</dbReference>
<dbReference type="InterPro" id="IPR008962">
    <property type="entry name" value="PapD-like_sf"/>
</dbReference>
<evidence type="ECO:0000256" key="2">
    <source>
        <dbReference type="ARBA" id="ARBA00007399"/>
    </source>
</evidence>
<dbReference type="InterPro" id="IPR016147">
    <property type="entry name" value="Pili_assmbl_chaperone_N"/>
</dbReference>
<evidence type="ECO:0000256" key="3">
    <source>
        <dbReference type="ARBA" id="ARBA00022729"/>
    </source>
</evidence>
<dbReference type="GO" id="GO:0071555">
    <property type="term" value="P:cell wall organization"/>
    <property type="evidence" value="ECO:0007669"/>
    <property type="project" value="InterPro"/>
</dbReference>
<dbReference type="PRINTS" id="PR00969">
    <property type="entry name" value="CHAPERONPILI"/>
</dbReference>
<dbReference type="RefSeq" id="WP_224790513.1">
    <property type="nucleotide sequence ID" value="NZ_CABVIY010000006.1"/>
</dbReference>
<evidence type="ECO:0000256" key="5">
    <source>
        <dbReference type="ARBA" id="ARBA00023186"/>
    </source>
</evidence>
<dbReference type="GO" id="GO:0030288">
    <property type="term" value="C:outer membrane-bounded periplasmic space"/>
    <property type="evidence" value="ECO:0007669"/>
    <property type="project" value="InterPro"/>
</dbReference>
<evidence type="ECO:0000256" key="4">
    <source>
        <dbReference type="ARBA" id="ARBA00022764"/>
    </source>
</evidence>
<evidence type="ECO:0000313" key="7">
    <source>
        <dbReference type="EMBL" id="VVQ01877.1"/>
    </source>
</evidence>
<name>A0A5E7TSD2_PSEFL</name>
<dbReference type="InterPro" id="IPR001829">
    <property type="entry name" value="Pili_assmbl_chaperone_bac"/>
</dbReference>
<dbReference type="AlphaFoldDB" id="A0A5E7TSD2"/>
<evidence type="ECO:0000256" key="1">
    <source>
        <dbReference type="ARBA" id="ARBA00004418"/>
    </source>
</evidence>
<comment type="similarity">
    <text evidence="2">Belongs to the periplasmic pilus chaperone family.</text>
</comment>
<dbReference type="SUPFAM" id="SSF49584">
    <property type="entry name" value="Periplasmic chaperone C-domain"/>
    <property type="match status" value="1"/>
</dbReference>
<dbReference type="Gene3D" id="2.60.40.10">
    <property type="entry name" value="Immunoglobulins"/>
    <property type="match status" value="2"/>
</dbReference>
<sequence>MEKRLYLLTAMNNPVETTHRLRWLSFCLGTLAFVLCGRALADGMVPDTSVVIINERDGEASVSVTNTDANMALMHVTIENIPEDEESLVFVTPPLTRVEASKTQLVRFILQTEKPLLTQRLKRVIFEGIPQGKPAAEAGHARVGVTVRQNLPVILHPTGLAPNRTPWTDLHWSLGNGHLTVRNDTPYVVRLGQELHLLPSAVNAMLPKTYVLPGEHISVEVPAGAATHVRFQPATVYGFAVPHYEAPIKS</sequence>
<comment type="subcellular location">
    <subcellularLocation>
        <location evidence="1">Periplasm</location>
    </subcellularLocation>
</comment>
<dbReference type="PANTHER" id="PTHR30251">
    <property type="entry name" value="PILUS ASSEMBLY CHAPERONE"/>
    <property type="match status" value="1"/>
</dbReference>
<keyword evidence="5" id="KW-0143">Chaperone</keyword>
<keyword evidence="4" id="KW-0574">Periplasm</keyword>
<accession>A0A5E7TSD2</accession>
<dbReference type="InterPro" id="IPR013783">
    <property type="entry name" value="Ig-like_fold"/>
</dbReference>
<dbReference type="PANTHER" id="PTHR30251:SF3">
    <property type="entry name" value="FIMBRIAL CHAPARONE PROTEIN"/>
    <property type="match status" value="1"/>
</dbReference>
<dbReference type="Pfam" id="PF00345">
    <property type="entry name" value="PapD_N"/>
    <property type="match status" value="1"/>
</dbReference>
<proteinExistence type="inferred from homology"/>
<dbReference type="SUPFAM" id="SSF49354">
    <property type="entry name" value="PapD-like"/>
    <property type="match status" value="1"/>
</dbReference>
<dbReference type="InterPro" id="IPR036316">
    <property type="entry name" value="Pili_assmbl_chap_C_dom_sf"/>
</dbReference>
<gene>
    <name evidence="7" type="primary">yraI</name>
    <name evidence="7" type="ORF">PS918_04244</name>
</gene>
<reference evidence="7 8" key="1">
    <citation type="submission" date="2019-09" db="EMBL/GenBank/DDBJ databases">
        <authorList>
            <person name="Chandra G."/>
            <person name="Truman W A."/>
        </authorList>
    </citation>
    <scope>NUCLEOTIDE SEQUENCE [LARGE SCALE GENOMIC DNA]</scope>
    <source>
        <strain evidence="7">PS918</strain>
    </source>
</reference>
<dbReference type="Proteomes" id="UP000326611">
    <property type="component" value="Unassembled WGS sequence"/>
</dbReference>
<dbReference type="NCBIfam" id="NF007392">
    <property type="entry name" value="PRK09918.1"/>
    <property type="match status" value="1"/>
</dbReference>
<dbReference type="EMBL" id="CABVIY010000006">
    <property type="protein sequence ID" value="VVQ01877.1"/>
    <property type="molecule type" value="Genomic_DNA"/>
</dbReference>
<keyword evidence="3" id="KW-0732">Signal</keyword>